<evidence type="ECO:0000313" key="2">
    <source>
        <dbReference type="EMBL" id="CUS05122.2"/>
    </source>
</evidence>
<name>A0A160T5M4_9CHLR</name>
<dbReference type="Pfam" id="PF01850">
    <property type="entry name" value="PIN"/>
    <property type="match status" value="1"/>
</dbReference>
<dbReference type="KEGG" id="pbf:CFX0092_A3244"/>
<reference evidence="2" key="1">
    <citation type="submission" date="2016-01" db="EMBL/GenBank/DDBJ databases">
        <authorList>
            <person name="Mcilroy J.S."/>
            <person name="Karst M S."/>
            <person name="Albertsen M."/>
        </authorList>
    </citation>
    <scope>NUCLEOTIDE SEQUENCE</scope>
    <source>
        <strain evidence="2">Cfx-K</strain>
    </source>
</reference>
<dbReference type="PANTHER" id="PTHR36173">
    <property type="entry name" value="RIBONUCLEASE VAPC16-RELATED"/>
    <property type="match status" value="1"/>
</dbReference>
<proteinExistence type="predicted"/>
<dbReference type="InterPro" id="IPR052919">
    <property type="entry name" value="TA_system_RNase"/>
</dbReference>
<dbReference type="RefSeq" id="WP_095044370.1">
    <property type="nucleotide sequence ID" value="NZ_LN890655.1"/>
</dbReference>
<organism evidence="2 3">
    <name type="scientific">Candidatus Promineifilum breve</name>
    <dbReference type="NCBI Taxonomy" id="1806508"/>
    <lineage>
        <taxon>Bacteria</taxon>
        <taxon>Bacillati</taxon>
        <taxon>Chloroflexota</taxon>
        <taxon>Ardenticatenia</taxon>
        <taxon>Candidatus Promineifilales</taxon>
        <taxon>Candidatus Promineifilaceae</taxon>
        <taxon>Candidatus Promineifilum</taxon>
    </lineage>
</organism>
<dbReference type="SUPFAM" id="SSF88723">
    <property type="entry name" value="PIN domain-like"/>
    <property type="match status" value="1"/>
</dbReference>
<accession>A0A160T5M4</accession>
<dbReference type="AlphaFoldDB" id="A0A160T5M4"/>
<dbReference type="InterPro" id="IPR029060">
    <property type="entry name" value="PIN-like_dom_sf"/>
</dbReference>
<feature type="domain" description="PIN" evidence="1">
    <location>
        <begin position="4"/>
        <end position="119"/>
    </location>
</feature>
<protein>
    <submittedName>
        <fullName evidence="2">PilT protein domain protein</fullName>
    </submittedName>
</protein>
<keyword evidence="3" id="KW-1185">Reference proteome</keyword>
<gene>
    <name evidence="2" type="ORF">CFX0092_A3244</name>
</gene>
<dbReference type="InterPro" id="IPR041705">
    <property type="entry name" value="PIN_Sll0205"/>
</dbReference>
<evidence type="ECO:0000313" key="3">
    <source>
        <dbReference type="Proteomes" id="UP000215027"/>
    </source>
</evidence>
<dbReference type="Proteomes" id="UP000215027">
    <property type="component" value="Chromosome I"/>
</dbReference>
<dbReference type="InterPro" id="IPR002716">
    <property type="entry name" value="PIN_dom"/>
</dbReference>
<dbReference type="CDD" id="cd09872">
    <property type="entry name" value="PIN_Sll0205-like"/>
    <property type="match status" value="1"/>
</dbReference>
<sequence>MNLLLDTHVFLWAVENNPNLSPAARAAIQDGGNVVYVSAATAWEIAIKRAIGKLKTPEGDYLEELNLHRFTPLNITTEHALAVEALPPHHKDPFDRMLIAQAQEEHLTIITRDQRLSLYDTKIIET</sequence>
<dbReference type="OrthoDB" id="9798990at2"/>
<dbReference type="Gene3D" id="3.40.50.1010">
    <property type="entry name" value="5'-nuclease"/>
    <property type="match status" value="1"/>
</dbReference>
<dbReference type="PANTHER" id="PTHR36173:SF2">
    <property type="entry name" value="RIBONUCLEASE VAPC16"/>
    <property type="match status" value="1"/>
</dbReference>
<dbReference type="EMBL" id="LN890655">
    <property type="protein sequence ID" value="CUS05122.2"/>
    <property type="molecule type" value="Genomic_DNA"/>
</dbReference>
<evidence type="ECO:0000259" key="1">
    <source>
        <dbReference type="Pfam" id="PF01850"/>
    </source>
</evidence>